<proteinExistence type="inferred from homology"/>
<dbReference type="GO" id="GO:0005198">
    <property type="term" value="F:structural molecule activity"/>
    <property type="evidence" value="ECO:0007669"/>
    <property type="project" value="InterPro"/>
</dbReference>
<evidence type="ECO:0000256" key="2">
    <source>
        <dbReference type="ARBA" id="ARBA00022737"/>
    </source>
</evidence>
<evidence type="ECO:0000313" key="9">
    <source>
        <dbReference type="EMBL" id="KAF1920100.1"/>
    </source>
</evidence>
<keyword evidence="5 6" id="KW-0968">Cytoplasmic vesicle</keyword>
<feature type="repeat" description="CHCR" evidence="7">
    <location>
        <begin position="844"/>
        <end position="983"/>
    </location>
</feature>
<dbReference type="Pfam" id="PF13838">
    <property type="entry name" value="Clathrin_H_link"/>
    <property type="match status" value="1"/>
</dbReference>
<dbReference type="FunFam" id="1.25.40.730:FF:000003">
    <property type="entry name" value="Clathrin heavy chain"/>
    <property type="match status" value="1"/>
</dbReference>
<dbReference type="InterPro" id="IPR016025">
    <property type="entry name" value="Clathrin_H-chain_N"/>
</dbReference>
<feature type="repeat" description="CHCR" evidence="7">
    <location>
        <begin position="696"/>
        <end position="838"/>
    </location>
</feature>
<evidence type="ECO:0000256" key="3">
    <source>
        <dbReference type="ARBA" id="ARBA00023136"/>
    </source>
</evidence>
<dbReference type="FunFam" id="1.25.40.10:FF:000082">
    <property type="entry name" value="Clathrin heavy chain"/>
    <property type="match status" value="1"/>
</dbReference>
<dbReference type="SUPFAM" id="SSF48371">
    <property type="entry name" value="ARM repeat"/>
    <property type="match status" value="6"/>
</dbReference>
<dbReference type="FunFam" id="1.25.40.10:FF:000005">
    <property type="entry name" value="Clathrin heavy chain"/>
    <property type="match status" value="1"/>
</dbReference>
<protein>
    <recommendedName>
        <fullName evidence="6">Clathrin heavy chain</fullName>
    </recommendedName>
</protein>
<feature type="region of interest" description="Disordered" evidence="8">
    <location>
        <begin position="1656"/>
        <end position="1684"/>
    </location>
</feature>
<dbReference type="GO" id="GO:0005829">
    <property type="term" value="C:cytosol"/>
    <property type="evidence" value="ECO:0007669"/>
    <property type="project" value="GOC"/>
</dbReference>
<evidence type="ECO:0000256" key="8">
    <source>
        <dbReference type="SAM" id="MobiDB-lite"/>
    </source>
</evidence>
<dbReference type="GO" id="GO:0071439">
    <property type="term" value="C:clathrin complex"/>
    <property type="evidence" value="ECO:0007669"/>
    <property type="project" value="InterPro"/>
</dbReference>
<comment type="function">
    <text evidence="6">Clathrin is the major protein of the polyhedral coat of coated pits and vesicles.</text>
</comment>
<dbReference type="GO" id="GO:0006886">
    <property type="term" value="P:intracellular protein transport"/>
    <property type="evidence" value="ECO:0007669"/>
    <property type="project" value="UniProtKB-UniRule"/>
</dbReference>
<reference evidence="9" key="1">
    <citation type="journal article" date="2020" name="Stud. Mycol.">
        <title>101 Dothideomycetes genomes: a test case for predicting lifestyles and emergence of pathogens.</title>
        <authorList>
            <person name="Haridas S."/>
            <person name="Albert R."/>
            <person name="Binder M."/>
            <person name="Bloem J."/>
            <person name="Labutti K."/>
            <person name="Salamov A."/>
            <person name="Andreopoulos B."/>
            <person name="Baker S."/>
            <person name="Barry K."/>
            <person name="Bills G."/>
            <person name="Bluhm B."/>
            <person name="Cannon C."/>
            <person name="Castanera R."/>
            <person name="Culley D."/>
            <person name="Daum C."/>
            <person name="Ezra D."/>
            <person name="Gonzalez J."/>
            <person name="Henrissat B."/>
            <person name="Kuo A."/>
            <person name="Liang C."/>
            <person name="Lipzen A."/>
            <person name="Lutzoni F."/>
            <person name="Magnuson J."/>
            <person name="Mondo S."/>
            <person name="Nolan M."/>
            <person name="Ohm R."/>
            <person name="Pangilinan J."/>
            <person name="Park H.-J."/>
            <person name="Ramirez L."/>
            <person name="Alfaro M."/>
            <person name="Sun H."/>
            <person name="Tritt A."/>
            <person name="Yoshinaga Y."/>
            <person name="Zwiers L.-H."/>
            <person name="Turgeon B."/>
            <person name="Goodwin S."/>
            <person name="Spatafora J."/>
            <person name="Crous P."/>
            <person name="Grigoriev I."/>
        </authorList>
    </citation>
    <scope>NUCLEOTIDE SEQUENCE</scope>
    <source>
        <strain evidence="9">HMLAC05119</strain>
    </source>
</reference>
<evidence type="ECO:0000313" key="10">
    <source>
        <dbReference type="Proteomes" id="UP000800096"/>
    </source>
</evidence>
<dbReference type="GO" id="GO:0006895">
    <property type="term" value="P:Golgi to endosome transport"/>
    <property type="evidence" value="ECO:0007669"/>
    <property type="project" value="TreeGrafter"/>
</dbReference>
<feature type="repeat" description="CHCR" evidence="7">
    <location>
        <begin position="990"/>
        <end position="1135"/>
    </location>
</feature>
<evidence type="ECO:0000256" key="1">
    <source>
        <dbReference type="ARBA" id="ARBA00009535"/>
    </source>
</evidence>
<dbReference type="InterPro" id="IPR000547">
    <property type="entry name" value="Clathrin_H-chain/VPS_repeat"/>
</dbReference>
<organism evidence="9 10">
    <name type="scientific">Ampelomyces quisqualis</name>
    <name type="common">Powdery mildew agent</name>
    <dbReference type="NCBI Taxonomy" id="50730"/>
    <lineage>
        <taxon>Eukaryota</taxon>
        <taxon>Fungi</taxon>
        <taxon>Dikarya</taxon>
        <taxon>Ascomycota</taxon>
        <taxon>Pezizomycotina</taxon>
        <taxon>Dothideomycetes</taxon>
        <taxon>Pleosporomycetidae</taxon>
        <taxon>Pleosporales</taxon>
        <taxon>Pleosporineae</taxon>
        <taxon>Phaeosphaeriaceae</taxon>
        <taxon>Ampelomyces</taxon>
    </lineage>
</organism>
<feature type="repeat" description="CHCR" evidence="7">
    <location>
        <begin position="1285"/>
        <end position="1431"/>
    </location>
</feature>
<dbReference type="Pfam" id="PF00637">
    <property type="entry name" value="Clathrin"/>
    <property type="match status" value="7"/>
</dbReference>
<dbReference type="PANTHER" id="PTHR10292">
    <property type="entry name" value="CLATHRIN HEAVY CHAIN RELATED"/>
    <property type="match status" value="1"/>
</dbReference>
<keyword evidence="10" id="KW-1185">Reference proteome</keyword>
<keyword evidence="4 6" id="KW-0168">Coated pit</keyword>
<feature type="repeat" description="CHCR" evidence="7">
    <location>
        <begin position="547"/>
        <end position="693"/>
    </location>
</feature>
<name>A0A6A5QZ15_AMPQU</name>
<dbReference type="PROSITE" id="PS50236">
    <property type="entry name" value="CHCR"/>
    <property type="match status" value="7"/>
</dbReference>
<dbReference type="FunFam" id="1.25.40.10:FF:000002">
    <property type="entry name" value="Clathrin heavy chain"/>
    <property type="match status" value="1"/>
</dbReference>
<dbReference type="GO" id="GO:0006898">
    <property type="term" value="P:receptor-mediated endocytosis"/>
    <property type="evidence" value="ECO:0007669"/>
    <property type="project" value="TreeGrafter"/>
</dbReference>
<evidence type="ECO:0000256" key="4">
    <source>
        <dbReference type="ARBA" id="ARBA00023176"/>
    </source>
</evidence>
<dbReference type="GO" id="GO:0032051">
    <property type="term" value="F:clathrin light chain binding"/>
    <property type="evidence" value="ECO:0007669"/>
    <property type="project" value="InterPro"/>
</dbReference>
<evidence type="ECO:0000256" key="7">
    <source>
        <dbReference type="PROSITE-ProRule" id="PRU01006"/>
    </source>
</evidence>
<dbReference type="EMBL" id="ML979132">
    <property type="protein sequence ID" value="KAF1920100.1"/>
    <property type="molecule type" value="Genomic_DNA"/>
</dbReference>
<feature type="repeat" description="CHCR" evidence="7">
    <location>
        <begin position="1434"/>
        <end position="1577"/>
    </location>
</feature>
<keyword evidence="3 6" id="KW-0472">Membrane</keyword>
<sequence>MAQRQVPLHVAQPTLLTNLNITPASISWQNCTLESDKYVCVRQVNTEANAPAETVIIDLKNTNNVIRRPIRADSAIMHLTEPIIALKAQGRTLQLFNLETKERLQTYSHQEDIQFWRWVSQTTLALVSTKAVYHWDVLDSKNSPAPRKMFERGEQLENNQIINYVTNDDESWSCLVGITSNPAGGIRGNMQLFSRARNVSQPLEGHAATFGTIRLDGAATDTKIFAFAVKSTTGEAKINIVEVDHNAANPAFPKRLIPIHWPAEGTGDFPLGIHIAHKYGILIVITKFGFIHLHDLETGTALFLNRISEETVFTTARDDEGTGVVVINKRGQVLHTTIREDTLIPYIMENPACAEIAYKLASKGGLPGADQLYSQRFETLMSQGNFAEAAKVAANSPRGFLRTMNTINRLRQVPTPTGQITTLLQYFGQLLDKGGLNREETLELARPVFSQGRKHLIEKWQKEGKLFCSEELGDLAKPHDLNLALAIYKEANVSQKVVASLAELGHYDLILQYCNSVGYTPDYNVLLQHVVRVSPDKGAEFASQLAKNEGGPLISVDRVVDIFQSQGMIQQATAFLLDVLSNDLPEEGHLQTKLLEMNLLNAPQVADAILGNEMFHHYDKARIASLCENAGLLTRALEHNDDPAAVKRIIVQTDKLPEDWLINYFGQLTVELSLECLDAMLTTNIRQNLQAVIRIAQKYSDLLGANKIIDLLERHRTAEGLYFFLGSIVNVAEDKDVTFKYIEAATTMGQLNEVERVCRESNAYDPEKVKNFLKEANLTEQLPLIIVCDRFNFIHDLVLFLYKKQQFKSIEIYVQRVNPARTPAVIGGLLDVDCDEGIIKGLLASVTPSSIPIDELVEQVESRNRLKLLLPFLEQTLASGNQQQAVYNALAKIYIDSNNNPERFLKENDQYDTLSVGKYCEKRDPGLALIAYEKGQNDLELIHITNENAMFKAQARYLLERADSEIWDHVLSPNNMHRRSLVDQVTSTAVPSSTDPDKVSVAVKAFITGDMPAELIELLERIILEPSSFSDNPSLQNLLMLTAAKSDRGRMMDYIHQLEHYTPEDIAQQCIEVGMHEEAFEIYKKHGQHHDAANVLIEHIVSIDRAHEYAERVETPEVWSRVAKAQLDGLRVTDSIDSYIRAGDPSNFLEVIEIATHAGKDEDLIKFLRMARKTLREVPVDTALAFCFARTNQLPELEEFLRGINVADVEASGDKAYEEGYHEAAKIFFTSISNWAKLATTLVHLEDYQAAVECARKANSVKVWKQVNMTCIDNKEFRLAQICGLNLIIHAEELADLVKQYERNGYFDELISLLEAGLGLERAHMGLFTALADALAKYHPERVMEHLRLFWSRINIPKVIRSMEECHLWAELIFLYIHYDEFDNAALAMMERSADAWEHQAFKDTIIKATNVEIYYRALSFYLEEQPTLLTDLLQALTPRIDVNRVVRMFVKSDNIPLIKPFLLNVQSQNKREVNNALNDLLIEEEDYKTLRDSVNNYDNYDPVDLAQRLEKHDLVFFRQIAADIYRKNKRWEKSIALSKQDKLFKDAIETSAMSTKSEIVEDLLRYFVDIGSRECYVGMLYACYDLIRPDVILEMSWRHGLHDFTMPYMINLLSQQTAAIAVLKKDSEERKAREASQQKKEEDTPILGSRLMLTQGPMASAPSPGPYGQANGIAPQATGYRGF</sequence>
<dbReference type="GO" id="GO:0030479">
    <property type="term" value="C:actin cortical patch"/>
    <property type="evidence" value="ECO:0007669"/>
    <property type="project" value="TreeGrafter"/>
</dbReference>
<dbReference type="PANTHER" id="PTHR10292:SF1">
    <property type="entry name" value="CLATHRIN HEAVY CHAIN"/>
    <property type="match status" value="1"/>
</dbReference>
<dbReference type="Proteomes" id="UP000800096">
    <property type="component" value="Unassembled WGS sequence"/>
</dbReference>
<dbReference type="GO" id="GO:0030130">
    <property type="term" value="C:clathrin coat of trans-Golgi network vesicle"/>
    <property type="evidence" value="ECO:0007669"/>
    <property type="project" value="InterPro"/>
</dbReference>
<dbReference type="PIRSF" id="PIRSF002290">
    <property type="entry name" value="Clathrin_H_chain"/>
    <property type="match status" value="1"/>
</dbReference>
<dbReference type="Gene3D" id="1.25.40.730">
    <property type="match status" value="1"/>
</dbReference>
<dbReference type="InterPro" id="IPR016341">
    <property type="entry name" value="Clathrin_heavy_chain"/>
</dbReference>
<feature type="repeat" description="CHCR" evidence="7">
    <location>
        <begin position="1139"/>
        <end position="1280"/>
    </location>
</feature>
<dbReference type="OrthoDB" id="2113814at2759"/>
<dbReference type="Gene3D" id="1.25.40.10">
    <property type="entry name" value="Tetratricopeptide repeat domain"/>
    <property type="match status" value="4"/>
</dbReference>
<keyword evidence="2" id="KW-0677">Repeat</keyword>
<dbReference type="FunFam" id="2.130.10.110:FF:000006">
    <property type="entry name" value="Clathrin heavy chain"/>
    <property type="match status" value="1"/>
</dbReference>
<accession>A0A6A5QZ15</accession>
<comment type="subcellular location">
    <subcellularLocation>
        <location evidence="6">Cytoplasmic vesicle membrane</location>
        <topology evidence="6">Peripheral membrane protein</topology>
        <orientation evidence="6">Cytoplasmic side</orientation>
    </subcellularLocation>
    <subcellularLocation>
        <location evidence="6">Membrane</location>
        <location evidence="6">Coated pit</location>
        <topology evidence="6">Peripheral membrane protein</topology>
        <orientation evidence="6">Cytoplasmic side</orientation>
    </subcellularLocation>
</comment>
<dbReference type="Gene3D" id="2.130.10.110">
    <property type="entry name" value="Clathrin heavy-chain terminal domain"/>
    <property type="match status" value="1"/>
</dbReference>
<evidence type="ECO:0000256" key="5">
    <source>
        <dbReference type="ARBA" id="ARBA00023329"/>
    </source>
</evidence>
<gene>
    <name evidence="9" type="ORF">BDU57DRAFT_508214</name>
</gene>
<dbReference type="InterPro" id="IPR016024">
    <property type="entry name" value="ARM-type_fold"/>
</dbReference>
<evidence type="ECO:0000256" key="6">
    <source>
        <dbReference type="PIRNR" id="PIRNR002290"/>
    </source>
</evidence>
<dbReference type="GO" id="GO:0030132">
    <property type="term" value="C:clathrin coat of coated pit"/>
    <property type="evidence" value="ECO:0007669"/>
    <property type="project" value="InterPro"/>
</dbReference>
<dbReference type="SMART" id="SM00299">
    <property type="entry name" value="CLH"/>
    <property type="match status" value="7"/>
</dbReference>
<comment type="similarity">
    <text evidence="1 6">Belongs to the clathrin heavy chain family.</text>
</comment>
<dbReference type="SUPFAM" id="SSF50989">
    <property type="entry name" value="Clathrin heavy-chain terminal domain"/>
    <property type="match status" value="1"/>
</dbReference>
<dbReference type="FunFam" id="1.25.40.10:FF:000001">
    <property type="entry name" value="Clathrin heavy chain"/>
    <property type="match status" value="1"/>
</dbReference>
<dbReference type="InterPro" id="IPR055358">
    <property type="entry name" value="CHCR"/>
</dbReference>
<dbReference type="InterPro" id="IPR011990">
    <property type="entry name" value="TPR-like_helical_dom_sf"/>
</dbReference>